<gene>
    <name evidence="1" type="ORF">Lery_1285</name>
</gene>
<reference evidence="1 2" key="1">
    <citation type="submission" date="2015-11" db="EMBL/GenBank/DDBJ databases">
        <title>Genomic analysis of 38 Legionella species identifies large and diverse effector repertoires.</title>
        <authorList>
            <person name="Burstein D."/>
            <person name="Amaro F."/>
            <person name="Zusman T."/>
            <person name="Lifshitz Z."/>
            <person name="Cohen O."/>
            <person name="Gilbert J.A."/>
            <person name="Pupko T."/>
            <person name="Shuman H.A."/>
            <person name="Segal G."/>
        </authorList>
    </citation>
    <scope>NUCLEOTIDE SEQUENCE [LARGE SCALE GENOMIC DNA]</scope>
    <source>
        <strain evidence="1 2">SE-32A-C8</strain>
    </source>
</reference>
<keyword evidence="2" id="KW-1185">Reference proteome</keyword>
<dbReference type="OrthoDB" id="5654068at2"/>
<dbReference type="AlphaFoldDB" id="A0A0W0TRK2"/>
<evidence type="ECO:0000313" key="2">
    <source>
        <dbReference type="Proteomes" id="UP000054773"/>
    </source>
</evidence>
<dbReference type="EMBL" id="LNYA01000023">
    <property type="protein sequence ID" value="KTC98231.1"/>
    <property type="molecule type" value="Genomic_DNA"/>
</dbReference>
<evidence type="ECO:0000313" key="1">
    <source>
        <dbReference type="EMBL" id="KTC98231.1"/>
    </source>
</evidence>
<comment type="caution">
    <text evidence="1">The sequence shown here is derived from an EMBL/GenBank/DDBJ whole genome shotgun (WGS) entry which is preliminary data.</text>
</comment>
<dbReference type="RefSeq" id="WP_058526426.1">
    <property type="nucleotide sequence ID" value="NZ_CAAAHY010000010.1"/>
</dbReference>
<name>A0A0W0TRK2_LEGER</name>
<protein>
    <submittedName>
        <fullName evidence="1">SidE-like protein</fullName>
    </submittedName>
</protein>
<accession>A0A0W0TRK2</accession>
<dbReference type="Proteomes" id="UP000054773">
    <property type="component" value="Unassembled WGS sequence"/>
</dbReference>
<proteinExistence type="predicted"/>
<sequence length="582" mass="65641">MPLLRDKIRQDLETLIATQYTLPPKAFAEEELAVKQSVEKLVLVLSEPARQKSLLADIPTDSIENMTRRGHLTVVAKNMDDHFLVAIEKILKNGHFTMEYGGETVDLSELYQGCKKALTKQGKEPNFEDVLLRMYSVESPFYKKLNAIVSGYNNPKSTTDEEKKMALLLNMAVHKAGIMKRTFEVHKTPSVLYRGQSFGRDDFISKLILVRALHDRGELATLAPDKLADINIADIVAKKNVSMSSEVASAAAFATNKGIVLHVQNPEQLADFYAVANVSAHPNEAEFLSRMPDDVAMIPIGIDEDDTSKTMHIHVMCIHSEATQPTNSTRLTDIKNALKTTLHKELNEPYGFFTSYLYSRSYTQQQKMLLEQLIAVIETPQNNPDPTKQDEFLETSIKLLKKLYETNPTDYQKKGFDAINALLQDYSAVIADLSVKHKLTDVKAIIASEQKQLEKNIQGKRLWLAGITDEADKKRLEPLKKDMDVLLRPDNNPVDLRQAANNILDLLKANPDIGSHFKLLEEGIKHIITSLDKIEEQQQILIKNPSLLFKDCLRCLAVPTHEGKQEKNEIDLFISSAMNKFF</sequence>
<dbReference type="PATRIC" id="fig|448.7.peg.1345"/>
<organism evidence="1 2">
    <name type="scientific">Legionella erythra</name>
    <dbReference type="NCBI Taxonomy" id="448"/>
    <lineage>
        <taxon>Bacteria</taxon>
        <taxon>Pseudomonadati</taxon>
        <taxon>Pseudomonadota</taxon>
        <taxon>Gammaproteobacteria</taxon>
        <taxon>Legionellales</taxon>
        <taxon>Legionellaceae</taxon>
        <taxon>Legionella</taxon>
    </lineage>
</organism>